<feature type="region of interest" description="Disordered" evidence="1">
    <location>
        <begin position="55"/>
        <end position="84"/>
    </location>
</feature>
<accession>A0A432ZYP5</accession>
<evidence type="ECO:0000313" key="2">
    <source>
        <dbReference type="EMBL" id="RUO95617.1"/>
    </source>
</evidence>
<evidence type="ECO:0000313" key="3">
    <source>
        <dbReference type="Proteomes" id="UP000268093"/>
    </source>
</evidence>
<name>A0A432ZYP5_9FUNG</name>
<feature type="compositionally biased region" description="Basic and acidic residues" evidence="1">
    <location>
        <begin position="75"/>
        <end position="84"/>
    </location>
</feature>
<dbReference type="AlphaFoldDB" id="A0A432ZYP5"/>
<gene>
    <name evidence="2" type="ORF">BC936DRAFT_143610</name>
</gene>
<reference evidence="2 3" key="1">
    <citation type="journal article" date="2018" name="New Phytol.">
        <title>Phylogenomics of Endogonaceae and evolution of mycorrhizas within Mucoromycota.</title>
        <authorList>
            <person name="Chang Y."/>
            <person name="Desiro A."/>
            <person name="Na H."/>
            <person name="Sandor L."/>
            <person name="Lipzen A."/>
            <person name="Clum A."/>
            <person name="Barry K."/>
            <person name="Grigoriev I.V."/>
            <person name="Martin F.M."/>
            <person name="Stajich J.E."/>
            <person name="Smith M.E."/>
            <person name="Bonito G."/>
            <person name="Spatafora J.W."/>
        </authorList>
    </citation>
    <scope>NUCLEOTIDE SEQUENCE [LARGE SCALE GENOMIC DNA]</scope>
    <source>
        <strain evidence="2 3">GMNB39</strain>
    </source>
</reference>
<sequence length="84" mass="9112">MWRQRIVSIEGADNVGCQSPTVDIRHPFGTPVHITVEPGAPFGMEVDPHLRRSVEAGGEQIPSLPSTDLPPPLTCHDDDIAMSE</sequence>
<dbReference type="Proteomes" id="UP000268093">
    <property type="component" value="Unassembled WGS sequence"/>
</dbReference>
<comment type="caution">
    <text evidence="2">The sequence shown here is derived from an EMBL/GenBank/DDBJ whole genome shotgun (WGS) entry which is preliminary data.</text>
</comment>
<protein>
    <submittedName>
        <fullName evidence="2">Uncharacterized protein</fullName>
    </submittedName>
</protein>
<dbReference type="EMBL" id="RBNI01027670">
    <property type="protein sequence ID" value="RUO95617.1"/>
    <property type="molecule type" value="Genomic_DNA"/>
</dbReference>
<proteinExistence type="predicted"/>
<evidence type="ECO:0000256" key="1">
    <source>
        <dbReference type="SAM" id="MobiDB-lite"/>
    </source>
</evidence>
<keyword evidence="3" id="KW-1185">Reference proteome</keyword>
<organism evidence="2 3">
    <name type="scientific">Jimgerdemannia flammicorona</name>
    <dbReference type="NCBI Taxonomy" id="994334"/>
    <lineage>
        <taxon>Eukaryota</taxon>
        <taxon>Fungi</taxon>
        <taxon>Fungi incertae sedis</taxon>
        <taxon>Mucoromycota</taxon>
        <taxon>Mucoromycotina</taxon>
        <taxon>Endogonomycetes</taxon>
        <taxon>Endogonales</taxon>
        <taxon>Endogonaceae</taxon>
        <taxon>Jimgerdemannia</taxon>
    </lineage>
</organism>